<dbReference type="InterPro" id="IPR005498">
    <property type="entry name" value="T4SS_VirB10/TraB/TrbI"/>
</dbReference>
<evidence type="ECO:0000313" key="11">
    <source>
        <dbReference type="Proteomes" id="UP000293902"/>
    </source>
</evidence>
<dbReference type="Proteomes" id="UP000248798">
    <property type="component" value="Unassembled WGS sequence"/>
</dbReference>
<evidence type="ECO:0000256" key="1">
    <source>
        <dbReference type="ARBA" id="ARBA00004167"/>
    </source>
</evidence>
<comment type="subcellular location">
    <subcellularLocation>
        <location evidence="1">Membrane</location>
        <topology evidence="1">Single-pass membrane protein</topology>
    </subcellularLocation>
</comment>
<dbReference type="EMBL" id="CP036313">
    <property type="protein sequence ID" value="QBH13521.1"/>
    <property type="molecule type" value="Genomic_DNA"/>
</dbReference>
<evidence type="ECO:0000256" key="6">
    <source>
        <dbReference type="SAM" id="MobiDB-lite"/>
    </source>
</evidence>
<keyword evidence="4 7" id="KW-1133">Transmembrane helix</keyword>
<sequence length="437" mass="47460">MSAPRGLKRPGVMTTVLSKKPILVLFLFIAIIVLLLLFSIFDDGKRKNKNSGQDQETLLIEPQQSSVSTDEEGLNLPKAPKERKGLASETDMNTQGEKGDQKALEPIEVVRANSPPQDPVKAALDKQRQKQLVTVLQYRFEKQRQALESNPVVYKKNASMIIGTSAGVSDQTGQQSGSSARLLALNSELANAKASLGLGGAGSQSTASVTTKTGLSISANQTGSNDDSMWDNGYSMDQDTNALSIKTGSIIPVVLITGIDSTLPGYISGQVSQNVWDTATGYNLLIPQGTKVFGQYQNNIIMGQERVFVAWQRLIFPDGRAMTLKDMPGGDQLGYAGLEDKVNNHYFRIYGHALLMSLVTGGTAYAMNTLDSDNSDETTTLNEFMGTAFADQMGRTTMGLLEKHMNMSPTLTIRPGYRLNIIAVKDLEFSEPYEGKL</sequence>
<feature type="compositionally biased region" description="Polar residues" evidence="6">
    <location>
        <begin position="50"/>
        <end position="68"/>
    </location>
</feature>
<dbReference type="Proteomes" id="UP000293902">
    <property type="component" value="Chromosome"/>
</dbReference>
<feature type="transmembrane region" description="Helical" evidence="7">
    <location>
        <begin position="21"/>
        <end position="41"/>
    </location>
</feature>
<reference evidence="9 10" key="1">
    <citation type="submission" date="2018-06" db="EMBL/GenBank/DDBJ databases">
        <title>Complete Genome Sequence of Desulfobacter hydrogenophilus (DSM3380).</title>
        <authorList>
            <person name="Marietou A."/>
            <person name="Schreiber L."/>
            <person name="Marshall I."/>
            <person name="Jorgensen B."/>
        </authorList>
    </citation>
    <scope>NUCLEOTIDE SEQUENCE [LARGE SCALE GENOMIC DNA]</scope>
    <source>
        <strain evidence="9 10">DSM 3380</strain>
    </source>
</reference>
<dbReference type="AlphaFoldDB" id="A0A328FGP3"/>
<keyword evidence="5 7" id="KW-0472">Membrane</keyword>
<protein>
    <submittedName>
        <fullName evidence="9">Type IV secretion system protein VirB10</fullName>
    </submittedName>
</protein>
<dbReference type="Gene3D" id="2.40.128.260">
    <property type="entry name" value="Type IV secretion system, VirB10/TraB/TrbI"/>
    <property type="match status" value="1"/>
</dbReference>
<evidence type="ECO:0000256" key="2">
    <source>
        <dbReference type="ARBA" id="ARBA00010265"/>
    </source>
</evidence>
<evidence type="ECO:0000313" key="10">
    <source>
        <dbReference type="Proteomes" id="UP000248798"/>
    </source>
</evidence>
<reference evidence="8 11" key="2">
    <citation type="submission" date="2019-02" db="EMBL/GenBank/DDBJ databases">
        <title>Complete genome sequence of Desulfobacter hydrogenophilus AcRS1.</title>
        <authorList>
            <person name="Marietou A."/>
            <person name="Lund M.B."/>
            <person name="Marshall I.P.G."/>
            <person name="Schreiber L."/>
            <person name="Jorgensen B."/>
        </authorList>
    </citation>
    <scope>NUCLEOTIDE SEQUENCE [LARGE SCALE GENOMIC DNA]</scope>
    <source>
        <strain evidence="8 11">AcRS1</strain>
    </source>
</reference>
<name>A0A328FGP3_9BACT</name>
<comment type="similarity">
    <text evidence="2">Belongs to the TrbI/VirB10 family.</text>
</comment>
<dbReference type="InterPro" id="IPR042217">
    <property type="entry name" value="T4SS_VirB10/TrbI"/>
</dbReference>
<dbReference type="GO" id="GO:0016020">
    <property type="term" value="C:membrane"/>
    <property type="evidence" value="ECO:0007669"/>
    <property type="project" value="UniProtKB-SubCell"/>
</dbReference>
<evidence type="ECO:0000313" key="9">
    <source>
        <dbReference type="EMBL" id="RAM03771.1"/>
    </source>
</evidence>
<evidence type="ECO:0000256" key="7">
    <source>
        <dbReference type="SAM" id="Phobius"/>
    </source>
</evidence>
<keyword evidence="11" id="KW-1185">Reference proteome</keyword>
<evidence type="ECO:0000256" key="4">
    <source>
        <dbReference type="ARBA" id="ARBA00022989"/>
    </source>
</evidence>
<organism evidence="9 10">
    <name type="scientific">Desulfobacter hydrogenophilus</name>
    <dbReference type="NCBI Taxonomy" id="2291"/>
    <lineage>
        <taxon>Bacteria</taxon>
        <taxon>Pseudomonadati</taxon>
        <taxon>Thermodesulfobacteriota</taxon>
        <taxon>Desulfobacteria</taxon>
        <taxon>Desulfobacterales</taxon>
        <taxon>Desulfobacteraceae</taxon>
        <taxon>Desulfobacter</taxon>
    </lineage>
</organism>
<feature type="region of interest" description="Disordered" evidence="6">
    <location>
        <begin position="49"/>
        <end position="102"/>
    </location>
</feature>
<proteinExistence type="inferred from homology"/>
<dbReference type="RefSeq" id="WP_111953058.1">
    <property type="nucleotide sequence ID" value="NZ_CP036313.1"/>
</dbReference>
<keyword evidence="3 7" id="KW-0812">Transmembrane</keyword>
<evidence type="ECO:0000256" key="5">
    <source>
        <dbReference type="ARBA" id="ARBA00023136"/>
    </source>
</evidence>
<accession>A0A328FGP3</accession>
<gene>
    <name evidence="9" type="ORF">DO021_01580</name>
    <name evidence="8" type="ORF">EYB58_11650</name>
</gene>
<dbReference type="OrthoDB" id="9807354at2"/>
<evidence type="ECO:0000256" key="3">
    <source>
        <dbReference type="ARBA" id="ARBA00022692"/>
    </source>
</evidence>
<dbReference type="CDD" id="cd16429">
    <property type="entry name" value="VirB10"/>
    <property type="match status" value="1"/>
</dbReference>
<dbReference type="Pfam" id="PF03743">
    <property type="entry name" value="TrbI"/>
    <property type="match status" value="1"/>
</dbReference>
<evidence type="ECO:0000313" key="8">
    <source>
        <dbReference type="EMBL" id="QBH13521.1"/>
    </source>
</evidence>
<dbReference type="EMBL" id="QLNI01000002">
    <property type="protein sequence ID" value="RAM03771.1"/>
    <property type="molecule type" value="Genomic_DNA"/>
</dbReference>